<feature type="domain" description="DUF4817" evidence="3">
    <location>
        <begin position="113"/>
        <end position="169"/>
    </location>
</feature>
<keyword evidence="1" id="KW-0503">Monooxygenase</keyword>
<evidence type="ECO:0000313" key="4">
    <source>
        <dbReference type="EMBL" id="KAJ4443735.1"/>
    </source>
</evidence>
<keyword evidence="5" id="KW-1185">Reference proteome</keyword>
<accession>A0ABQ8TD31</accession>
<feature type="transmembrane region" description="Helical" evidence="2">
    <location>
        <begin position="12"/>
        <end position="33"/>
    </location>
</feature>
<dbReference type="InterPro" id="IPR032135">
    <property type="entry name" value="DUF4817"/>
</dbReference>
<name>A0ABQ8TD31_PERAM</name>
<dbReference type="PANTHER" id="PTHR47326:SF1">
    <property type="entry name" value="HTH PSQ-TYPE DOMAIN-CONTAINING PROTEIN"/>
    <property type="match status" value="1"/>
</dbReference>
<comment type="caution">
    <text evidence="4">The sequence shown here is derived from an EMBL/GenBank/DDBJ whole genome shotgun (WGS) entry which is preliminary data.</text>
</comment>
<dbReference type="SUPFAM" id="SSF48264">
    <property type="entry name" value="Cytochrome P450"/>
    <property type="match status" value="1"/>
</dbReference>
<sequence>MLMQPSVTRTPWPHSFVMLLEFLAVVLVLFYLVRKVCMRRMVELAEQIPGPKTLPFIGNGLEFGTNTKDVFRSVMRLMKRYPSISRYWLGDKLLIMLVDREFIEHFFIMDRWTCDQRPFAIKAYYKNNYNSIATQRLFRCHYNIHRNDPIPSAHDAIKIWIQNFEVSGSALKKKSPGKQRSVCTQENINAVRVAMIRSPKRSASRHAISLGLSNTSIPRILHKGLHMHPYKIQVVQTLKDADKVNRNTFRQQFWDLNINDDIVHNMLMSDEAHFHLSGYVNKQNFRYWSPTNP</sequence>
<evidence type="ECO:0000256" key="2">
    <source>
        <dbReference type="SAM" id="Phobius"/>
    </source>
</evidence>
<keyword evidence="2" id="KW-0472">Membrane</keyword>
<evidence type="ECO:0000313" key="5">
    <source>
        <dbReference type="Proteomes" id="UP001148838"/>
    </source>
</evidence>
<keyword evidence="2" id="KW-0812">Transmembrane</keyword>
<keyword evidence="1" id="KW-0560">Oxidoreductase</keyword>
<dbReference type="Gene3D" id="3.30.420.10">
    <property type="entry name" value="Ribonuclease H-like superfamily/Ribonuclease H"/>
    <property type="match status" value="1"/>
</dbReference>
<dbReference type="InterPro" id="IPR036397">
    <property type="entry name" value="RNaseH_sf"/>
</dbReference>
<gene>
    <name evidence="4" type="ORF">ANN_05513</name>
</gene>
<keyword evidence="2" id="KW-1133">Transmembrane helix</keyword>
<dbReference type="EMBL" id="JAJSOF020000013">
    <property type="protein sequence ID" value="KAJ4443735.1"/>
    <property type="molecule type" value="Genomic_DNA"/>
</dbReference>
<proteinExistence type="predicted"/>
<dbReference type="PANTHER" id="PTHR47326">
    <property type="entry name" value="TRANSPOSABLE ELEMENT TC3 TRANSPOSASE-LIKE PROTEIN"/>
    <property type="match status" value="1"/>
</dbReference>
<dbReference type="InterPro" id="IPR036396">
    <property type="entry name" value="Cyt_P450_sf"/>
</dbReference>
<evidence type="ECO:0000256" key="1">
    <source>
        <dbReference type="ARBA" id="ARBA00023033"/>
    </source>
</evidence>
<dbReference type="Proteomes" id="UP001148838">
    <property type="component" value="Unassembled WGS sequence"/>
</dbReference>
<dbReference type="Pfam" id="PF16087">
    <property type="entry name" value="DUF4817"/>
    <property type="match status" value="1"/>
</dbReference>
<protein>
    <recommendedName>
        <fullName evidence="3">DUF4817 domain-containing protein</fullName>
    </recommendedName>
</protein>
<reference evidence="4 5" key="1">
    <citation type="journal article" date="2022" name="Allergy">
        <title>Genome assembly and annotation of Periplaneta americana reveal a comprehensive cockroach allergen profile.</title>
        <authorList>
            <person name="Wang L."/>
            <person name="Xiong Q."/>
            <person name="Saelim N."/>
            <person name="Wang L."/>
            <person name="Nong W."/>
            <person name="Wan A.T."/>
            <person name="Shi M."/>
            <person name="Liu X."/>
            <person name="Cao Q."/>
            <person name="Hui J.H.L."/>
            <person name="Sookrung N."/>
            <person name="Leung T.F."/>
            <person name="Tungtrongchitr A."/>
            <person name="Tsui S.K.W."/>
        </authorList>
    </citation>
    <scope>NUCLEOTIDE SEQUENCE [LARGE SCALE GENOMIC DNA]</scope>
    <source>
        <strain evidence="4">PWHHKU_190912</strain>
    </source>
</reference>
<dbReference type="Gene3D" id="1.10.630.10">
    <property type="entry name" value="Cytochrome P450"/>
    <property type="match status" value="1"/>
</dbReference>
<evidence type="ECO:0000259" key="3">
    <source>
        <dbReference type="Pfam" id="PF16087"/>
    </source>
</evidence>
<organism evidence="4 5">
    <name type="scientific">Periplaneta americana</name>
    <name type="common">American cockroach</name>
    <name type="synonym">Blatta americana</name>
    <dbReference type="NCBI Taxonomy" id="6978"/>
    <lineage>
        <taxon>Eukaryota</taxon>
        <taxon>Metazoa</taxon>
        <taxon>Ecdysozoa</taxon>
        <taxon>Arthropoda</taxon>
        <taxon>Hexapoda</taxon>
        <taxon>Insecta</taxon>
        <taxon>Pterygota</taxon>
        <taxon>Neoptera</taxon>
        <taxon>Polyneoptera</taxon>
        <taxon>Dictyoptera</taxon>
        <taxon>Blattodea</taxon>
        <taxon>Blattoidea</taxon>
        <taxon>Blattidae</taxon>
        <taxon>Blattinae</taxon>
        <taxon>Periplaneta</taxon>
    </lineage>
</organism>